<keyword evidence="3" id="KW-1185">Reference proteome</keyword>
<name>A0A895XM74_9ACTN</name>
<accession>A0A895XM74</accession>
<dbReference type="Proteomes" id="UP000662939">
    <property type="component" value="Chromosome"/>
</dbReference>
<evidence type="ECO:0000256" key="1">
    <source>
        <dbReference type="SAM" id="MobiDB-lite"/>
    </source>
</evidence>
<dbReference type="RefSeq" id="WP_213170084.1">
    <property type="nucleotide sequence ID" value="NZ_CP070496.1"/>
</dbReference>
<protein>
    <submittedName>
        <fullName evidence="2">Uncharacterized protein</fullName>
    </submittedName>
</protein>
<proteinExistence type="predicted"/>
<dbReference type="KEGG" id="nav:JQS30_09665"/>
<organism evidence="2 3">
    <name type="scientific">Natronoglycomyces albus</name>
    <dbReference type="NCBI Taxonomy" id="2811108"/>
    <lineage>
        <taxon>Bacteria</taxon>
        <taxon>Bacillati</taxon>
        <taxon>Actinomycetota</taxon>
        <taxon>Actinomycetes</taxon>
        <taxon>Glycomycetales</taxon>
        <taxon>Glycomycetaceae</taxon>
        <taxon>Natronoglycomyces</taxon>
    </lineage>
</organism>
<reference evidence="2" key="1">
    <citation type="submission" date="2021-02" db="EMBL/GenBank/DDBJ databases">
        <title>Natronoglycomyces albus gen. nov., sp. nov, a haloalkaliphilic actinobacterium from a soda solonchak soil.</title>
        <authorList>
            <person name="Sorokin D.Y."/>
            <person name="Khijniak T.V."/>
            <person name="Zakharycheva A.P."/>
            <person name="Boueva O.V."/>
            <person name="Ariskina E.V."/>
            <person name="Hahnke R.L."/>
            <person name="Bunk B."/>
            <person name="Sproer C."/>
            <person name="Schumann P."/>
            <person name="Evtushenko L.I."/>
            <person name="Kublanov I.V."/>
        </authorList>
    </citation>
    <scope>NUCLEOTIDE SEQUENCE</scope>
    <source>
        <strain evidence="2">DSM 106290</strain>
    </source>
</reference>
<sequence>MSGLHRELDPAAIARFQTLLEESQQKLESGAISSLRSGRLQHAPAFGLTDPGAARAGEYRQAAEIVWNDLQGMKNTLGRLRSGLDEALARHSESEAANVEELRTADSQRER</sequence>
<evidence type="ECO:0000313" key="3">
    <source>
        <dbReference type="Proteomes" id="UP000662939"/>
    </source>
</evidence>
<dbReference type="EMBL" id="CP070496">
    <property type="protein sequence ID" value="QSB04085.1"/>
    <property type="molecule type" value="Genomic_DNA"/>
</dbReference>
<evidence type="ECO:0000313" key="2">
    <source>
        <dbReference type="EMBL" id="QSB04085.1"/>
    </source>
</evidence>
<dbReference type="AlphaFoldDB" id="A0A895XM74"/>
<gene>
    <name evidence="2" type="ORF">JQS30_09665</name>
</gene>
<feature type="region of interest" description="Disordered" evidence="1">
    <location>
        <begin position="90"/>
        <end position="111"/>
    </location>
</feature>